<evidence type="ECO:0000256" key="1">
    <source>
        <dbReference type="ARBA" id="ARBA00022737"/>
    </source>
</evidence>
<evidence type="ECO:0000313" key="4">
    <source>
        <dbReference type="Proteomes" id="UP000050424"/>
    </source>
</evidence>
<proteinExistence type="predicted"/>
<sequence length="424" mass="47217">MDPLSALSIAASLVQFIDFSSRLLIHTREIYHSAKGQTEETVELSTVASDLSELSRNIKAQSDSLRKASPAQGSSEEKLLRVCLQYRDVSQALEDALDQLRLKDVEAASGTKLFYFGRKLGKHLNSFFLALREVWAAKEMNAWRDLLSRLREELTTALLAVLWEKSQQTSKDMGEMSGQLETVLATLRNVEGTTRSLNDSLVQQLANPIASSGTPKHAALIDAVWSSAWSSSTVAAVTKTYSPTQDELYFDVSEHDDTFCGNAITESLRFRSSDARETAIPNAYQQTYKWIFEKPQQGVRTQRTWSSFVSWLEEPSTDIYWITGKPGAGKSTLMKFIVEHPDLRDYLSRWSDLSGKPLVLASFYFWNAGPLQMQKSQQGLLRILLAQCISQIPALAAKVCPTTLGSAQDLRPPVRADGAGLDHE</sequence>
<name>A0A0P7BX96_9HYPO</name>
<dbReference type="STRING" id="78410.A0A0P7BX96"/>
<evidence type="ECO:0000259" key="2">
    <source>
        <dbReference type="Pfam" id="PF24883"/>
    </source>
</evidence>
<gene>
    <name evidence="3" type="ORF">AK830_g275</name>
</gene>
<dbReference type="InterPro" id="IPR056884">
    <property type="entry name" value="NPHP3-like_N"/>
</dbReference>
<dbReference type="Pfam" id="PF24883">
    <property type="entry name" value="NPHP3_N"/>
    <property type="match status" value="1"/>
</dbReference>
<comment type="caution">
    <text evidence="3">The sequence shown here is derived from an EMBL/GenBank/DDBJ whole genome shotgun (WGS) entry which is preliminary data.</text>
</comment>
<reference evidence="3 4" key="1">
    <citation type="submission" date="2015-09" db="EMBL/GenBank/DDBJ databases">
        <title>Draft genome of a European isolate of the apple canker pathogen Neonectria ditissima.</title>
        <authorList>
            <person name="Gomez-Cortecero A."/>
            <person name="Harrison R.J."/>
            <person name="Armitage A.D."/>
        </authorList>
    </citation>
    <scope>NUCLEOTIDE SEQUENCE [LARGE SCALE GENOMIC DNA]</scope>
    <source>
        <strain evidence="3 4">R09/05</strain>
    </source>
</reference>
<dbReference type="OrthoDB" id="443402at2759"/>
<organism evidence="3 4">
    <name type="scientific">Neonectria ditissima</name>
    <dbReference type="NCBI Taxonomy" id="78410"/>
    <lineage>
        <taxon>Eukaryota</taxon>
        <taxon>Fungi</taxon>
        <taxon>Dikarya</taxon>
        <taxon>Ascomycota</taxon>
        <taxon>Pezizomycotina</taxon>
        <taxon>Sordariomycetes</taxon>
        <taxon>Hypocreomycetidae</taxon>
        <taxon>Hypocreales</taxon>
        <taxon>Nectriaceae</taxon>
        <taxon>Neonectria</taxon>
    </lineage>
</organism>
<protein>
    <recommendedName>
        <fullName evidence="2">Nephrocystin 3-like N-terminal domain-containing protein</fullName>
    </recommendedName>
</protein>
<dbReference type="Proteomes" id="UP000050424">
    <property type="component" value="Unassembled WGS sequence"/>
</dbReference>
<feature type="domain" description="Nephrocystin 3-like N-terminal" evidence="2">
    <location>
        <begin position="306"/>
        <end position="402"/>
    </location>
</feature>
<dbReference type="PANTHER" id="PTHR10039">
    <property type="entry name" value="AMELOGENIN"/>
    <property type="match status" value="1"/>
</dbReference>
<accession>A0A0P7BX96</accession>
<dbReference type="EMBL" id="LKCW01000002">
    <property type="protein sequence ID" value="KPM46174.1"/>
    <property type="molecule type" value="Genomic_DNA"/>
</dbReference>
<keyword evidence="4" id="KW-1185">Reference proteome</keyword>
<keyword evidence="1" id="KW-0677">Repeat</keyword>
<evidence type="ECO:0000313" key="3">
    <source>
        <dbReference type="EMBL" id="KPM46174.1"/>
    </source>
</evidence>
<dbReference type="PANTHER" id="PTHR10039:SF5">
    <property type="entry name" value="NACHT DOMAIN-CONTAINING PROTEIN"/>
    <property type="match status" value="1"/>
</dbReference>
<dbReference type="AlphaFoldDB" id="A0A0P7BX96"/>